<evidence type="ECO:0000313" key="2">
    <source>
        <dbReference type="Proteomes" id="UP001162992"/>
    </source>
</evidence>
<dbReference type="Proteomes" id="UP001162992">
    <property type="component" value="Chromosome 13"/>
</dbReference>
<proteinExistence type="predicted"/>
<reference evidence="2" key="1">
    <citation type="journal article" date="2024" name="Proc. Natl. Acad. Sci. U.S.A.">
        <title>Extraordinary preservation of gene collinearity over three hundred million years revealed in homosporous lycophytes.</title>
        <authorList>
            <person name="Li C."/>
            <person name="Wickell D."/>
            <person name="Kuo L.Y."/>
            <person name="Chen X."/>
            <person name="Nie B."/>
            <person name="Liao X."/>
            <person name="Peng D."/>
            <person name="Ji J."/>
            <person name="Jenkins J."/>
            <person name="Williams M."/>
            <person name="Shu S."/>
            <person name="Plott C."/>
            <person name="Barry K."/>
            <person name="Rajasekar S."/>
            <person name="Grimwood J."/>
            <person name="Han X."/>
            <person name="Sun S."/>
            <person name="Hou Z."/>
            <person name="He W."/>
            <person name="Dai G."/>
            <person name="Sun C."/>
            <person name="Schmutz J."/>
            <person name="Leebens-Mack J.H."/>
            <person name="Li F.W."/>
            <person name="Wang L."/>
        </authorList>
    </citation>
    <scope>NUCLEOTIDE SEQUENCE [LARGE SCALE GENOMIC DNA]</scope>
    <source>
        <strain evidence="2">cv. PW_Plant_1</strain>
    </source>
</reference>
<name>A0ACC2BVU2_DIPCM</name>
<comment type="caution">
    <text evidence="1">The sequence shown here is derived from an EMBL/GenBank/DDBJ whole genome shotgun (WGS) entry which is preliminary data.</text>
</comment>
<keyword evidence="2" id="KW-1185">Reference proteome</keyword>
<organism evidence="1 2">
    <name type="scientific">Diphasiastrum complanatum</name>
    <name type="common">Issler's clubmoss</name>
    <name type="synonym">Lycopodium complanatum</name>
    <dbReference type="NCBI Taxonomy" id="34168"/>
    <lineage>
        <taxon>Eukaryota</taxon>
        <taxon>Viridiplantae</taxon>
        <taxon>Streptophyta</taxon>
        <taxon>Embryophyta</taxon>
        <taxon>Tracheophyta</taxon>
        <taxon>Lycopodiopsida</taxon>
        <taxon>Lycopodiales</taxon>
        <taxon>Lycopodiaceae</taxon>
        <taxon>Lycopodioideae</taxon>
        <taxon>Diphasiastrum</taxon>
    </lineage>
</organism>
<sequence>MDSAVVLSRIRSSSVVNALLLCVVLMAMHSKVAMAAEHFTTNHGWRYSGQWEARRPGVHKPVVSGGEKKVNYTTVVEGYVYCHDCPSAGGKWIKSLSGALVSVLCKDKAGVVKSYGAAKTDNVGFYQIKLPEHNPLVLGTHLCKAHLVVSSDDSCNVITNAGNGKSGADLILRKEYLGEIFFKVAPLACTPYYCDHRGVKY</sequence>
<dbReference type="EMBL" id="CM055104">
    <property type="protein sequence ID" value="KAJ7533869.1"/>
    <property type="molecule type" value="Genomic_DNA"/>
</dbReference>
<accession>A0ACC2BVU2</accession>
<evidence type="ECO:0000313" key="1">
    <source>
        <dbReference type="EMBL" id="KAJ7533869.1"/>
    </source>
</evidence>
<protein>
    <submittedName>
        <fullName evidence="1">Uncharacterized protein</fullName>
    </submittedName>
</protein>
<gene>
    <name evidence="1" type="ORF">O6H91_13G068400</name>
</gene>